<evidence type="ECO:0000256" key="3">
    <source>
        <dbReference type="ARBA" id="ARBA00023002"/>
    </source>
</evidence>
<evidence type="ECO:0000256" key="4">
    <source>
        <dbReference type="RuleBase" id="RU000363"/>
    </source>
</evidence>
<gene>
    <name evidence="5" type="ORF">AO440_004338</name>
</gene>
<dbReference type="VEuPathDB" id="FungiDB:GWK60_M11165"/>
<dbReference type="FunFam" id="3.40.50.720:FF:000047">
    <property type="entry name" value="NADP-dependent L-serine/L-allo-threonine dehydrogenase"/>
    <property type="match status" value="1"/>
</dbReference>
<comment type="caution">
    <text evidence="5">The sequence shown here is derived from an EMBL/GenBank/DDBJ whole genome shotgun (WGS) entry which is preliminary data.</text>
</comment>
<dbReference type="OrthoDB" id="6251714at2759"/>
<dbReference type="PhylomeDB" id="A0A0W0EI61"/>
<dbReference type="VEuPathDB" id="FungiDB:B1J91_M11242g"/>
<dbReference type="AlphaFoldDB" id="A0A0W0EI61"/>
<evidence type="ECO:0000313" key="5">
    <source>
        <dbReference type="EMBL" id="KTB00322.1"/>
    </source>
</evidence>
<comment type="similarity">
    <text evidence="1 4">Belongs to the short-chain dehydrogenases/reductases (SDR) family.</text>
</comment>
<evidence type="ECO:0000256" key="1">
    <source>
        <dbReference type="ARBA" id="ARBA00006484"/>
    </source>
</evidence>
<dbReference type="Gene3D" id="3.40.50.720">
    <property type="entry name" value="NAD(P)-binding Rossmann-like Domain"/>
    <property type="match status" value="1"/>
</dbReference>
<dbReference type="Pfam" id="PF00106">
    <property type="entry name" value="adh_short"/>
    <property type="match status" value="1"/>
</dbReference>
<dbReference type="VEuPathDB" id="FungiDB:CAGL0M11242g"/>
<dbReference type="PRINTS" id="PR00081">
    <property type="entry name" value="GDHRDH"/>
</dbReference>
<sequence>MSQGRKAAERLQGKIAFITGASAGIGKATAIEYLDASNGSVKLVLGARRMEKLEELKKELLAQYPDAKIHIGKLDVTDFENVKQFLADLPEEFKDIDILINNAGKALGSDKVGDIDPEDIAGMVNTNVLALINLTQLLLPLFKKKNSGDIVNLGSIAGRDAYPTGAIYCATKHAVRAFTQSLRKELINTDIRVIEIAPGMVETEFSVVRYKGDKSKADDVYRGTTPLYADDIADLIVYSTSRKPNMVVADVLVFPTHQASASHIYRGD</sequence>
<proteinExistence type="inferred from homology"/>
<name>A0A0W0EI61_CANGB</name>
<dbReference type="VEuPathDB" id="FungiDB:GVI51_M11187"/>
<dbReference type="GO" id="GO:0004090">
    <property type="term" value="F:carbonyl reductase (NADPH) activity"/>
    <property type="evidence" value="ECO:0007669"/>
    <property type="project" value="EnsemblFungi"/>
</dbReference>
<dbReference type="Proteomes" id="UP000054886">
    <property type="component" value="Unassembled WGS sequence"/>
</dbReference>
<dbReference type="GO" id="GO:0031132">
    <property type="term" value="F:serine 3-dehydrogenase activity"/>
    <property type="evidence" value="ECO:0007669"/>
    <property type="project" value="EnsemblFungi"/>
</dbReference>
<dbReference type="GO" id="GO:0045149">
    <property type="term" value="P:acetoin metabolic process"/>
    <property type="evidence" value="ECO:0007669"/>
    <property type="project" value="EnsemblFungi"/>
</dbReference>
<organism evidence="5 6">
    <name type="scientific">Candida glabrata</name>
    <name type="common">Yeast</name>
    <name type="synonym">Torulopsis glabrata</name>
    <dbReference type="NCBI Taxonomy" id="5478"/>
    <lineage>
        <taxon>Eukaryota</taxon>
        <taxon>Fungi</taxon>
        <taxon>Dikarya</taxon>
        <taxon>Ascomycota</taxon>
        <taxon>Saccharomycotina</taxon>
        <taxon>Saccharomycetes</taxon>
        <taxon>Saccharomycetales</taxon>
        <taxon>Saccharomycetaceae</taxon>
        <taxon>Nakaseomyces</taxon>
    </lineage>
</organism>
<dbReference type="EMBL" id="LLZZ01000139">
    <property type="protein sequence ID" value="KTB00322.1"/>
    <property type="molecule type" value="Genomic_DNA"/>
</dbReference>
<protein>
    <submittedName>
        <fullName evidence="5">Putative oxidoreductase</fullName>
    </submittedName>
</protein>
<dbReference type="PRINTS" id="PR00080">
    <property type="entry name" value="SDRFAMILY"/>
</dbReference>
<dbReference type="InterPro" id="IPR020904">
    <property type="entry name" value="Sc_DH/Rdtase_CS"/>
</dbReference>
<dbReference type="InterPro" id="IPR002347">
    <property type="entry name" value="SDR_fam"/>
</dbReference>
<dbReference type="PROSITE" id="PS00061">
    <property type="entry name" value="ADH_SHORT"/>
    <property type="match status" value="1"/>
</dbReference>
<keyword evidence="3" id="KW-0560">Oxidoreductase</keyword>
<reference evidence="5 6" key="1">
    <citation type="submission" date="2015-10" db="EMBL/GenBank/DDBJ databases">
        <title>Draft genomes sequences of Candida glabrata isolates 1A, 1B, 2A, 2B, 3A and 3B.</title>
        <authorList>
            <person name="Haavelsrud O.E."/>
            <person name="Gaustad P."/>
        </authorList>
    </citation>
    <scope>NUCLEOTIDE SEQUENCE [LARGE SCALE GENOMIC DNA]</scope>
    <source>
        <strain evidence="5">910700640</strain>
    </source>
</reference>
<evidence type="ECO:0000313" key="6">
    <source>
        <dbReference type="Proteomes" id="UP000054886"/>
    </source>
</evidence>
<dbReference type="PANTHER" id="PTHR42901">
    <property type="entry name" value="ALCOHOL DEHYDROGENASE"/>
    <property type="match status" value="1"/>
</dbReference>
<keyword evidence="2" id="KW-0521">NADP</keyword>
<accession>A0A0W0EI61</accession>
<dbReference type="SUPFAM" id="SSF51735">
    <property type="entry name" value="NAD(P)-binding Rossmann-fold domains"/>
    <property type="match status" value="1"/>
</dbReference>
<dbReference type="GO" id="GO:0052588">
    <property type="term" value="F:diacetyl reductase ((S)-acetoin forming) (NAD+) activity"/>
    <property type="evidence" value="ECO:0007669"/>
    <property type="project" value="EnsemblFungi"/>
</dbReference>
<dbReference type="VEuPathDB" id="FungiDB:GW608_M11165"/>
<evidence type="ECO:0000256" key="2">
    <source>
        <dbReference type="ARBA" id="ARBA00022857"/>
    </source>
</evidence>
<dbReference type="OMA" id="WRWMWET"/>
<dbReference type="PANTHER" id="PTHR42901:SF1">
    <property type="entry name" value="ALCOHOL DEHYDROGENASE"/>
    <property type="match status" value="1"/>
</dbReference>
<dbReference type="InterPro" id="IPR036291">
    <property type="entry name" value="NAD(P)-bd_dom_sf"/>
</dbReference>